<keyword evidence="2" id="KW-0472">Membrane</keyword>
<gene>
    <name evidence="3" type="ORF">g.30386</name>
</gene>
<accession>A0A1B6GDJ5</accession>
<dbReference type="EMBL" id="GECZ01009283">
    <property type="protein sequence ID" value="JAS60486.1"/>
    <property type="molecule type" value="Transcribed_RNA"/>
</dbReference>
<evidence type="ECO:0000313" key="3">
    <source>
        <dbReference type="EMBL" id="JAS60486.1"/>
    </source>
</evidence>
<keyword evidence="2" id="KW-1133">Transmembrane helix</keyword>
<name>A0A1B6GDJ5_9HEMI</name>
<feature type="transmembrane region" description="Helical" evidence="2">
    <location>
        <begin position="27"/>
        <end position="52"/>
    </location>
</feature>
<evidence type="ECO:0000256" key="1">
    <source>
        <dbReference type="SAM" id="MobiDB-lite"/>
    </source>
</evidence>
<organism evidence="3">
    <name type="scientific">Cuerna arida</name>
    <dbReference type="NCBI Taxonomy" id="1464854"/>
    <lineage>
        <taxon>Eukaryota</taxon>
        <taxon>Metazoa</taxon>
        <taxon>Ecdysozoa</taxon>
        <taxon>Arthropoda</taxon>
        <taxon>Hexapoda</taxon>
        <taxon>Insecta</taxon>
        <taxon>Pterygota</taxon>
        <taxon>Neoptera</taxon>
        <taxon>Paraneoptera</taxon>
        <taxon>Hemiptera</taxon>
        <taxon>Auchenorrhyncha</taxon>
        <taxon>Membracoidea</taxon>
        <taxon>Cicadellidae</taxon>
        <taxon>Cicadellinae</taxon>
        <taxon>Proconiini</taxon>
        <taxon>Cuerna</taxon>
    </lineage>
</organism>
<dbReference type="AlphaFoldDB" id="A0A1B6GDJ5"/>
<reference evidence="3" key="1">
    <citation type="submission" date="2015-11" db="EMBL/GenBank/DDBJ databases">
        <title>De novo transcriptome assembly of four potential Pierce s Disease insect vectors from Arizona vineyards.</title>
        <authorList>
            <person name="Tassone E.E."/>
        </authorList>
    </citation>
    <scope>NUCLEOTIDE SEQUENCE</scope>
</reference>
<keyword evidence="2" id="KW-0812">Transmembrane</keyword>
<protein>
    <submittedName>
        <fullName evidence="3">Uncharacterized protein</fullName>
    </submittedName>
</protein>
<feature type="compositionally biased region" description="Basic and acidic residues" evidence="1">
    <location>
        <begin position="113"/>
        <end position="135"/>
    </location>
</feature>
<sequence>MENDTFIDTIHPSEPGKGISPRESDLYFVNIVLLCMMSFLLLFGAVLLYFCLKKSVSCPKCMFGQRGRSNAFQRQEDGLPSTADNQRSQRQHQLTGMAAACRHYLNNRASTSHSKEVAIQTEKKGVEGSKQSHPEDDMVSAASMEDIPLDNIYSFSSSHSVNSVVQIHIPSVDQSNPPLPIIQSAMSLVDPDSRPLDNIKPKKRPFPHSAIDLSLIPSWYLKQDNDDIRVPTVTSNLIFYRNNNNDSIEDMNLADKITDTPDNDLRTEEPETEANAYAVSCPENKLAHNKSNSLQSIQHQGKEYPTTFAECLPILQKIGAEGVVECAPYFNAYFTALVSKDLGVPPRNEREEGSKENNLEKDMPSTTLVEDITLDNAEDHIIYENILFQTSDSIDSVHQARTLDVDESQPPITRAQSAMPLTISTSHSPEVYQRPLPASATDLSLIPPFRSVQNDNGSHVATGTSRLIFHRNQNLAIHDNLVVEGAPEGVLGTEKPEDSDRSSIEDSEYPYV</sequence>
<proteinExistence type="predicted"/>
<feature type="region of interest" description="Disordered" evidence="1">
    <location>
        <begin position="488"/>
        <end position="512"/>
    </location>
</feature>
<feature type="region of interest" description="Disordered" evidence="1">
    <location>
        <begin position="110"/>
        <end position="135"/>
    </location>
</feature>
<evidence type="ECO:0000256" key="2">
    <source>
        <dbReference type="SAM" id="Phobius"/>
    </source>
</evidence>
<feature type="compositionally biased region" description="Basic and acidic residues" evidence="1">
    <location>
        <begin position="494"/>
        <end position="504"/>
    </location>
</feature>